<sequence>MTRYALVNGKWVRCIILKSGSRLISARTDDD</sequence>
<keyword evidence="2" id="KW-1185">Reference proteome</keyword>
<accession>A0A4R3UPC4</accession>
<dbReference type="Proteomes" id="UP000294692">
    <property type="component" value="Unassembled WGS sequence"/>
</dbReference>
<protein>
    <submittedName>
        <fullName evidence="1">Uncharacterized protein</fullName>
    </submittedName>
</protein>
<comment type="caution">
    <text evidence="1">The sequence shown here is derived from an EMBL/GenBank/DDBJ whole genome shotgun (WGS) entry which is preliminary data.</text>
</comment>
<name>A0A4R3UPC4_9BURK</name>
<evidence type="ECO:0000313" key="1">
    <source>
        <dbReference type="EMBL" id="TCU92581.1"/>
    </source>
</evidence>
<dbReference type="EMBL" id="SMBX01000014">
    <property type="protein sequence ID" value="TCU92581.1"/>
    <property type="molecule type" value="Genomic_DNA"/>
</dbReference>
<gene>
    <name evidence="1" type="ORF">EV686_11418</name>
</gene>
<proteinExistence type="predicted"/>
<reference evidence="1 2" key="1">
    <citation type="submission" date="2019-03" db="EMBL/GenBank/DDBJ databases">
        <title>Genomic Encyclopedia of Type Strains, Phase IV (KMG-IV): sequencing the most valuable type-strain genomes for metagenomic binning, comparative biology and taxonomic classification.</title>
        <authorList>
            <person name="Goeker M."/>
        </authorList>
    </citation>
    <scope>NUCLEOTIDE SEQUENCE [LARGE SCALE GENOMIC DNA]</scope>
    <source>
        <strain evidence="1 2">DSM 100048</strain>
    </source>
</reference>
<organism evidence="1 2">
    <name type="scientific">Paracandidimonas soli</name>
    <dbReference type="NCBI Taxonomy" id="1917182"/>
    <lineage>
        <taxon>Bacteria</taxon>
        <taxon>Pseudomonadati</taxon>
        <taxon>Pseudomonadota</taxon>
        <taxon>Betaproteobacteria</taxon>
        <taxon>Burkholderiales</taxon>
        <taxon>Alcaligenaceae</taxon>
        <taxon>Paracandidimonas</taxon>
    </lineage>
</organism>
<evidence type="ECO:0000313" key="2">
    <source>
        <dbReference type="Proteomes" id="UP000294692"/>
    </source>
</evidence>
<dbReference type="AlphaFoldDB" id="A0A4R3UPC4"/>